<evidence type="ECO:0000313" key="3">
    <source>
        <dbReference type="Proteomes" id="UP000265768"/>
    </source>
</evidence>
<dbReference type="AlphaFoldDB" id="A0A3A4B7H3"/>
<reference evidence="2 3" key="1">
    <citation type="submission" date="2018-09" db="EMBL/GenBank/DDBJ databases">
        <title>YIM 75507 draft genome.</title>
        <authorList>
            <person name="Tang S."/>
            <person name="Feng Y."/>
        </authorList>
    </citation>
    <scope>NUCLEOTIDE SEQUENCE [LARGE SCALE GENOMIC DNA]</scope>
    <source>
        <strain evidence="2 3">YIM 75507</strain>
    </source>
</reference>
<feature type="compositionally biased region" description="Low complexity" evidence="1">
    <location>
        <begin position="337"/>
        <end position="365"/>
    </location>
</feature>
<sequence length="501" mass="50125">MLVVLLVAAVAVLVAVMYVSMGRGGEMAEFAPDIPPLDLPEPRSLTAVDLVALRLPVTVVGYNTRSVDDALQRVAMAVSERDTRIAVLEQRVAELTSWHADAGQAPTYPRGPATRFAEEPVLPEPAPEPRVAELPAEAQARAQAELDTDPHAVFRVGPGVPAAEPAEHPGAAPRPDARGTIPYRHHTPAAPAEEPSSGTAGAHPSPEPPGTADAGSDTDATAGPEASGTAPAASGPPVSAEHEPHPADPAHAARGRAEDAEPDAAPAPDQAPPARPGAAHEAPEAPEDPGTSGTPEASGTPDQGTHDRPGPVRAHDTRTDRARAQTGHGPAAGPGPGDTATEPARDTATPTGDAGRPGAAGPAAPISTDEGHGEPAQNAQAGPTRSAPAQAVPAQGAPSQGVPAQGAPAQGAPGRPGGERDAGAPGGPAPAAGGAWDPGARGGRPRTAAGEPGGDPRADAITDPRGMPATGGFGGNRRRADGSLQRGTYDRDPDIAIEETW</sequence>
<feature type="compositionally biased region" description="Low complexity" evidence="1">
    <location>
        <begin position="210"/>
        <end position="239"/>
    </location>
</feature>
<dbReference type="Proteomes" id="UP000265768">
    <property type="component" value="Unassembled WGS sequence"/>
</dbReference>
<feature type="compositionally biased region" description="Low complexity" evidence="1">
    <location>
        <begin position="155"/>
        <end position="174"/>
    </location>
</feature>
<name>A0A3A4B7H3_9ACTN</name>
<evidence type="ECO:0000313" key="2">
    <source>
        <dbReference type="EMBL" id="RJL33444.1"/>
    </source>
</evidence>
<feature type="compositionally biased region" description="Low complexity" evidence="1">
    <location>
        <begin position="429"/>
        <end position="450"/>
    </location>
</feature>
<evidence type="ECO:0008006" key="4">
    <source>
        <dbReference type="Google" id="ProtNLM"/>
    </source>
</evidence>
<accession>A0A3A4B7H3</accession>
<evidence type="ECO:0000256" key="1">
    <source>
        <dbReference type="SAM" id="MobiDB-lite"/>
    </source>
</evidence>
<feature type="region of interest" description="Disordered" evidence="1">
    <location>
        <begin position="120"/>
        <end position="501"/>
    </location>
</feature>
<protein>
    <recommendedName>
        <fullName evidence="4">DivIVA domain-containing protein</fullName>
    </recommendedName>
</protein>
<gene>
    <name evidence="2" type="ORF">D5H75_11700</name>
</gene>
<proteinExistence type="predicted"/>
<dbReference type="EMBL" id="QZEY01000003">
    <property type="protein sequence ID" value="RJL33444.1"/>
    <property type="molecule type" value="Genomic_DNA"/>
</dbReference>
<comment type="caution">
    <text evidence="2">The sequence shown here is derived from an EMBL/GenBank/DDBJ whole genome shotgun (WGS) entry which is preliminary data.</text>
</comment>
<keyword evidence="3" id="KW-1185">Reference proteome</keyword>
<dbReference type="RefSeq" id="WP_119926403.1">
    <property type="nucleotide sequence ID" value="NZ_QZEY01000003.1"/>
</dbReference>
<feature type="compositionally biased region" description="Polar residues" evidence="1">
    <location>
        <begin position="291"/>
        <end position="303"/>
    </location>
</feature>
<dbReference type="OrthoDB" id="3541471at2"/>
<organism evidence="2 3">
    <name type="scientific">Bailinhaonella thermotolerans</name>
    <dbReference type="NCBI Taxonomy" id="1070861"/>
    <lineage>
        <taxon>Bacteria</taxon>
        <taxon>Bacillati</taxon>
        <taxon>Actinomycetota</taxon>
        <taxon>Actinomycetes</taxon>
        <taxon>Streptosporangiales</taxon>
        <taxon>Streptosporangiaceae</taxon>
        <taxon>Bailinhaonella</taxon>
    </lineage>
</organism>
<feature type="compositionally biased region" description="Basic and acidic residues" evidence="1">
    <location>
        <begin position="304"/>
        <end position="323"/>
    </location>
</feature>
<feature type="compositionally biased region" description="Low complexity" evidence="1">
    <location>
        <begin position="386"/>
        <end position="413"/>
    </location>
</feature>